<feature type="domain" description="Protein kinase" evidence="1">
    <location>
        <begin position="1"/>
        <end position="232"/>
    </location>
</feature>
<feature type="non-terminal residue" evidence="2">
    <location>
        <position position="281"/>
    </location>
</feature>
<dbReference type="AlphaFoldDB" id="A0A8J4D4S3"/>
<gene>
    <name evidence="2" type="ORF">Vretifemale_20339</name>
</gene>
<dbReference type="GO" id="GO:0005524">
    <property type="term" value="F:ATP binding"/>
    <property type="evidence" value="ECO:0007669"/>
    <property type="project" value="InterPro"/>
</dbReference>
<dbReference type="InterPro" id="IPR011009">
    <property type="entry name" value="Kinase-like_dom_sf"/>
</dbReference>
<dbReference type="EMBL" id="BNCP01000083">
    <property type="protein sequence ID" value="GIL92869.1"/>
    <property type="molecule type" value="Genomic_DNA"/>
</dbReference>
<dbReference type="PIRSF" id="PIRSF000654">
    <property type="entry name" value="Integrin-linked_kinase"/>
    <property type="match status" value="1"/>
</dbReference>
<dbReference type="GO" id="GO:0004674">
    <property type="term" value="F:protein serine/threonine kinase activity"/>
    <property type="evidence" value="ECO:0007669"/>
    <property type="project" value="TreeGrafter"/>
</dbReference>
<evidence type="ECO:0000313" key="2">
    <source>
        <dbReference type="EMBL" id="GIL92869.1"/>
    </source>
</evidence>
<comment type="caution">
    <text evidence="2">The sequence shown here is derived from an EMBL/GenBank/DDBJ whole genome shotgun (WGS) entry which is preliminary data.</text>
</comment>
<dbReference type="SUPFAM" id="SSF56112">
    <property type="entry name" value="Protein kinase-like (PK-like)"/>
    <property type="match status" value="1"/>
</dbReference>
<proteinExistence type="predicted"/>
<dbReference type="OrthoDB" id="535945at2759"/>
<organism evidence="2 3">
    <name type="scientific">Volvox reticuliferus</name>
    <dbReference type="NCBI Taxonomy" id="1737510"/>
    <lineage>
        <taxon>Eukaryota</taxon>
        <taxon>Viridiplantae</taxon>
        <taxon>Chlorophyta</taxon>
        <taxon>core chlorophytes</taxon>
        <taxon>Chlorophyceae</taxon>
        <taxon>CS clade</taxon>
        <taxon>Chlamydomonadales</taxon>
        <taxon>Volvocaceae</taxon>
        <taxon>Volvox</taxon>
    </lineage>
</organism>
<dbReference type="InterPro" id="IPR051681">
    <property type="entry name" value="Ser/Thr_Kinases-Pseudokinases"/>
</dbReference>
<dbReference type="PROSITE" id="PS50011">
    <property type="entry name" value="PROTEIN_KINASE_DOM"/>
    <property type="match status" value="1"/>
</dbReference>
<reference evidence="2" key="1">
    <citation type="journal article" date="2021" name="Proc. Natl. Acad. Sci. U.S.A.">
        <title>Three genomes in the algal genus Volvox reveal the fate of a haploid sex-determining region after a transition to homothallism.</title>
        <authorList>
            <person name="Yamamoto K."/>
            <person name="Hamaji T."/>
            <person name="Kawai-Toyooka H."/>
            <person name="Matsuzaki R."/>
            <person name="Takahashi F."/>
            <person name="Nishimura Y."/>
            <person name="Kawachi M."/>
            <person name="Noguchi H."/>
            <person name="Minakuchi Y."/>
            <person name="Umen J.G."/>
            <person name="Toyoda A."/>
            <person name="Nozaki H."/>
        </authorList>
    </citation>
    <scope>NUCLEOTIDE SEQUENCE</scope>
    <source>
        <strain evidence="2">NIES-3786</strain>
    </source>
</reference>
<evidence type="ECO:0000313" key="3">
    <source>
        <dbReference type="Proteomes" id="UP000747110"/>
    </source>
</evidence>
<dbReference type="PANTHER" id="PTHR44329:SF214">
    <property type="entry name" value="PROTEIN KINASE DOMAIN-CONTAINING PROTEIN"/>
    <property type="match status" value="1"/>
</dbReference>
<dbReference type="InterPro" id="IPR001245">
    <property type="entry name" value="Ser-Thr/Tyr_kinase_cat_dom"/>
</dbReference>
<dbReference type="Gene3D" id="1.10.510.10">
    <property type="entry name" value="Transferase(Phosphotransferase) domain 1"/>
    <property type="match status" value="1"/>
</dbReference>
<sequence length="281" mass="29394">MDMILDIAQGVAAALAHLHSKNVVHGDLNPKNVLLKVVPLPGSSSSLASAKAAAISGLLPSKLSGAAGNGSGYRSAAGGGLAAAAAAAAAAASQYGNYPLAGRCGFAIKVADFGLSVKLENSHISGLRQGTPFYAAPELSQMGLFSRAADTYAFGVLLWELYWGRPIWVPDAHAPGGYVQHADFPFLPPDCPLEYAGLVADCLQLKHMLRPSFDAITTRLRSIVHSVRHQYMPAMALNSSSFSLSSFDNGGANQVALMPNLSAALQHQLQYALCHQQSLTP</sequence>
<dbReference type="Proteomes" id="UP000747110">
    <property type="component" value="Unassembled WGS sequence"/>
</dbReference>
<keyword evidence="3" id="KW-1185">Reference proteome</keyword>
<name>A0A8J4D4S3_9CHLO</name>
<dbReference type="Pfam" id="PF07714">
    <property type="entry name" value="PK_Tyr_Ser-Thr"/>
    <property type="match status" value="2"/>
</dbReference>
<accession>A0A8J4D4S3</accession>
<evidence type="ECO:0000259" key="1">
    <source>
        <dbReference type="PROSITE" id="PS50011"/>
    </source>
</evidence>
<dbReference type="PANTHER" id="PTHR44329">
    <property type="entry name" value="SERINE/THREONINE-PROTEIN KINASE TNNI3K-RELATED"/>
    <property type="match status" value="1"/>
</dbReference>
<dbReference type="InterPro" id="IPR000719">
    <property type="entry name" value="Prot_kinase_dom"/>
</dbReference>
<protein>
    <recommendedName>
        <fullName evidence="1">Protein kinase domain-containing protein</fullName>
    </recommendedName>
</protein>